<dbReference type="GO" id="GO:0046921">
    <property type="term" value="F:alpha-(1-&gt;6)-fucosyltransferase activity"/>
    <property type="evidence" value="ECO:0000318"/>
    <property type="project" value="GO_Central"/>
</dbReference>
<dbReference type="AlphaFoldDB" id="F6TBU9"/>
<dbReference type="STRING" id="7719.ENSCINP00000022020"/>
<proteinExistence type="inferred from homology"/>
<comment type="similarity">
    <text evidence="3">Belongs to the glycosyltransferase 23 family.</text>
</comment>
<name>F6TBU9_CIOIN</name>
<reference evidence="5" key="4">
    <citation type="submission" date="2025-09" db="UniProtKB">
        <authorList>
            <consortium name="Ensembl"/>
        </authorList>
    </citation>
    <scope>IDENTIFICATION</scope>
</reference>
<dbReference type="Pfam" id="PF19745">
    <property type="entry name" value="FUT8_N_cat"/>
    <property type="match status" value="1"/>
</dbReference>
<keyword evidence="6" id="KW-1185">Reference proteome</keyword>
<evidence type="ECO:0000259" key="4">
    <source>
        <dbReference type="PROSITE" id="PS51659"/>
    </source>
</evidence>
<reference evidence="5" key="3">
    <citation type="submission" date="2025-08" db="UniProtKB">
        <authorList>
            <consortium name="Ensembl"/>
        </authorList>
    </citation>
    <scope>IDENTIFICATION</scope>
</reference>
<dbReference type="EMBL" id="EAAA01001410">
    <property type="status" value="NOT_ANNOTATED_CDS"/>
    <property type="molecule type" value="Genomic_DNA"/>
</dbReference>
<keyword evidence="1 3" id="KW-0328">Glycosyltransferase</keyword>
<dbReference type="InParanoid" id="F6TBU9"/>
<dbReference type="OMA" id="QAHRINE"/>
<dbReference type="GeneTree" id="ENSGT00530000063737"/>
<evidence type="ECO:0000313" key="6">
    <source>
        <dbReference type="Proteomes" id="UP000008144"/>
    </source>
</evidence>
<protein>
    <recommendedName>
        <fullName evidence="4">GT23 domain-containing protein</fullName>
    </recommendedName>
</protein>
<keyword evidence="2 3" id="KW-0808">Transferase</keyword>
<dbReference type="HOGENOM" id="CLU_021940_1_1_1"/>
<dbReference type="PANTHER" id="PTHR13132">
    <property type="entry name" value="ALPHA- 1,6 -FUCOSYLTRANSFERASE"/>
    <property type="match status" value="1"/>
</dbReference>
<evidence type="ECO:0000256" key="2">
    <source>
        <dbReference type="ARBA" id="ARBA00022679"/>
    </source>
</evidence>
<dbReference type="InterPro" id="IPR045573">
    <property type="entry name" value="Fut8_N_cat"/>
</dbReference>
<evidence type="ECO:0000256" key="3">
    <source>
        <dbReference type="PROSITE-ProRule" id="PRU00992"/>
    </source>
</evidence>
<accession>F6TBU9</accession>
<dbReference type="InterPro" id="IPR036028">
    <property type="entry name" value="SH3-like_dom_sf"/>
</dbReference>
<reference evidence="6" key="1">
    <citation type="journal article" date="2002" name="Science">
        <title>The draft genome of Ciona intestinalis: insights into chordate and vertebrate origins.</title>
        <authorList>
            <person name="Dehal P."/>
            <person name="Satou Y."/>
            <person name="Campbell R.K."/>
            <person name="Chapman J."/>
            <person name="Degnan B."/>
            <person name="De Tomaso A."/>
            <person name="Davidson B."/>
            <person name="Di Gregorio A."/>
            <person name="Gelpke M."/>
            <person name="Goodstein D.M."/>
            <person name="Harafuji N."/>
            <person name="Hastings K.E."/>
            <person name="Ho I."/>
            <person name="Hotta K."/>
            <person name="Huang W."/>
            <person name="Kawashima T."/>
            <person name="Lemaire P."/>
            <person name="Martinez D."/>
            <person name="Meinertzhagen I.A."/>
            <person name="Necula S."/>
            <person name="Nonaka M."/>
            <person name="Putnam N."/>
            <person name="Rash S."/>
            <person name="Saiga H."/>
            <person name="Satake M."/>
            <person name="Terry A."/>
            <person name="Yamada L."/>
            <person name="Wang H.G."/>
            <person name="Awazu S."/>
            <person name="Azumi K."/>
            <person name="Boore J."/>
            <person name="Branno M."/>
            <person name="Chin-Bow S."/>
            <person name="DeSantis R."/>
            <person name="Doyle S."/>
            <person name="Francino P."/>
            <person name="Keys D.N."/>
            <person name="Haga S."/>
            <person name="Hayashi H."/>
            <person name="Hino K."/>
            <person name="Imai K.S."/>
            <person name="Inaba K."/>
            <person name="Kano S."/>
            <person name="Kobayashi K."/>
            <person name="Kobayashi M."/>
            <person name="Lee B.I."/>
            <person name="Makabe K.W."/>
            <person name="Manohar C."/>
            <person name="Matassi G."/>
            <person name="Medina M."/>
            <person name="Mochizuki Y."/>
            <person name="Mount S."/>
            <person name="Morishita T."/>
            <person name="Miura S."/>
            <person name="Nakayama A."/>
            <person name="Nishizaka S."/>
            <person name="Nomoto H."/>
            <person name="Ohta F."/>
            <person name="Oishi K."/>
            <person name="Rigoutsos I."/>
            <person name="Sano M."/>
            <person name="Sasaki A."/>
            <person name="Sasakura Y."/>
            <person name="Shoguchi E."/>
            <person name="Shin-i T."/>
            <person name="Spagnuolo A."/>
            <person name="Stainier D."/>
            <person name="Suzuki M.M."/>
            <person name="Tassy O."/>
            <person name="Takatori N."/>
            <person name="Tokuoka M."/>
            <person name="Yagi K."/>
            <person name="Yoshizaki F."/>
            <person name="Wada S."/>
            <person name="Zhang C."/>
            <person name="Hyatt P.D."/>
            <person name="Larimer F."/>
            <person name="Detter C."/>
            <person name="Doggett N."/>
            <person name="Glavina T."/>
            <person name="Hawkins T."/>
            <person name="Richardson P."/>
            <person name="Lucas S."/>
            <person name="Kohara Y."/>
            <person name="Levine M."/>
            <person name="Satoh N."/>
            <person name="Rokhsar D.S."/>
        </authorList>
    </citation>
    <scope>NUCLEOTIDE SEQUENCE [LARGE SCALE GENOMIC DNA]</scope>
</reference>
<organism evidence="5 6">
    <name type="scientific">Ciona intestinalis</name>
    <name type="common">Transparent sea squirt</name>
    <name type="synonym">Ascidia intestinalis</name>
    <dbReference type="NCBI Taxonomy" id="7719"/>
    <lineage>
        <taxon>Eukaryota</taxon>
        <taxon>Metazoa</taxon>
        <taxon>Chordata</taxon>
        <taxon>Tunicata</taxon>
        <taxon>Ascidiacea</taxon>
        <taxon>Phlebobranchia</taxon>
        <taxon>Cionidae</taxon>
        <taxon>Ciona</taxon>
    </lineage>
</organism>
<dbReference type="SUPFAM" id="SSF50044">
    <property type="entry name" value="SH3-domain"/>
    <property type="match status" value="1"/>
</dbReference>
<evidence type="ECO:0000313" key="5">
    <source>
        <dbReference type="Ensembl" id="ENSCINP00000022020.2"/>
    </source>
</evidence>
<dbReference type="InterPro" id="IPR027350">
    <property type="entry name" value="GT23_dom"/>
</dbReference>
<dbReference type="PANTHER" id="PTHR13132:SF29">
    <property type="entry name" value="ALPHA-(1,6)-FUCOSYLTRANSFERASE"/>
    <property type="match status" value="1"/>
</dbReference>
<dbReference type="Ensembl" id="ENSCINT00000022266.2">
    <property type="protein sequence ID" value="ENSCINP00000022020.2"/>
    <property type="gene ID" value="ENSCING00000011555.2"/>
</dbReference>
<feature type="region of interest" description="Important for donor substrate binding" evidence="3">
    <location>
        <begin position="150"/>
        <end position="151"/>
    </location>
</feature>
<dbReference type="FunFam" id="3.40.50.11350:FF:000028">
    <property type="entry name" value="Uncharacterized protein"/>
    <property type="match status" value="1"/>
</dbReference>
<evidence type="ECO:0000256" key="1">
    <source>
        <dbReference type="ARBA" id="ARBA00022676"/>
    </source>
</evidence>
<dbReference type="Gene3D" id="3.40.50.11350">
    <property type="match status" value="1"/>
</dbReference>
<dbReference type="GO" id="GO:0006487">
    <property type="term" value="P:protein N-linked glycosylation"/>
    <property type="evidence" value="ECO:0000318"/>
    <property type="project" value="GO_Central"/>
</dbReference>
<sequence>GLGCEVHNIFTKFLVALGQERTLFYYSKGMTYSMDGLEAGFLPLSENCQKPRSTEKWKQLIASISDDETSRNESCVYIKDSYDYNSIYRPQAVPSNLLPVIEKFHSHPFLWFASQVVWYITRPNIMMKNRLTIMEEKVNFQLPIVGIHVRRSDKLSSEEEHTVFQPLSAYMKPVIDWYDRYEMRQMRDEIDVKVKRRIYLAMDDPTVWEETKSNFPEFEFFGNKSFAVRSNKIKHRRSTEGFFEVITDVNMLAKCNYIVGTLSSELSRLAYELMQTYHVDATDKFYSLDIEYGIDDQYLMEYMSQFNHTHSSFAEMELQVGDMVKVEGLMSDSQYVFGENQRTNATGLVPVFKLKRKNQAIVYPSFFNSFSDTTV</sequence>
<dbReference type="PROSITE" id="PS51659">
    <property type="entry name" value="GT23"/>
    <property type="match status" value="1"/>
</dbReference>
<dbReference type="Proteomes" id="UP000008144">
    <property type="component" value="Chromosome 2"/>
</dbReference>
<reference evidence="5" key="2">
    <citation type="journal article" date="2008" name="Genome Biol.">
        <title>Improved genome assembly and evidence-based global gene model set for the chordate Ciona intestinalis: new insight into intron and operon populations.</title>
        <authorList>
            <person name="Satou Y."/>
            <person name="Mineta K."/>
            <person name="Ogasawara M."/>
            <person name="Sasakura Y."/>
            <person name="Shoguchi E."/>
            <person name="Ueno K."/>
            <person name="Yamada L."/>
            <person name="Matsumoto J."/>
            <person name="Wasserscheid J."/>
            <person name="Dewar K."/>
            <person name="Wiley G.B."/>
            <person name="Macmil S.L."/>
            <person name="Roe B.A."/>
            <person name="Zeller R.W."/>
            <person name="Hastings K.E."/>
            <person name="Lemaire P."/>
            <person name="Lindquist E."/>
            <person name="Endo T."/>
            <person name="Hotta K."/>
            <person name="Inaba K."/>
        </authorList>
    </citation>
    <scope>NUCLEOTIDE SEQUENCE [LARGE SCALE GENOMIC DNA]</scope>
    <source>
        <strain evidence="5">wild type</strain>
    </source>
</reference>
<feature type="domain" description="GT23" evidence="4">
    <location>
        <begin position="1"/>
        <end position="288"/>
    </location>
</feature>